<dbReference type="PANTHER" id="PTHR11860:SF87">
    <property type="entry name" value="CMRF35-LIKE MOLECULE 8"/>
    <property type="match status" value="1"/>
</dbReference>
<evidence type="ECO:0000256" key="1">
    <source>
        <dbReference type="ARBA" id="ARBA00004370"/>
    </source>
</evidence>
<dbReference type="InterPro" id="IPR003599">
    <property type="entry name" value="Ig_sub"/>
</dbReference>
<dbReference type="PANTHER" id="PTHR11860">
    <property type="entry name" value="POLYMERIC-IMMUNOGLOBULIN RECEPTOR"/>
    <property type="match status" value="1"/>
</dbReference>
<dbReference type="GeneTree" id="ENSGT00950000182977"/>
<evidence type="ECO:0000256" key="3">
    <source>
        <dbReference type="ARBA" id="ARBA00023136"/>
    </source>
</evidence>
<keyword evidence="6" id="KW-1185">Reference proteome</keyword>
<dbReference type="Gene3D" id="2.60.40.10">
    <property type="entry name" value="Immunoglobulins"/>
    <property type="match status" value="1"/>
</dbReference>
<dbReference type="GO" id="GO:0005886">
    <property type="term" value="C:plasma membrane"/>
    <property type="evidence" value="ECO:0007669"/>
    <property type="project" value="TreeGrafter"/>
</dbReference>
<organism evidence="5 6">
    <name type="scientific">Paramormyrops kingsleyae</name>
    <dbReference type="NCBI Taxonomy" id="1676925"/>
    <lineage>
        <taxon>Eukaryota</taxon>
        <taxon>Metazoa</taxon>
        <taxon>Chordata</taxon>
        <taxon>Craniata</taxon>
        <taxon>Vertebrata</taxon>
        <taxon>Euteleostomi</taxon>
        <taxon>Actinopterygii</taxon>
        <taxon>Neopterygii</taxon>
        <taxon>Teleostei</taxon>
        <taxon>Osteoglossocephala</taxon>
        <taxon>Osteoglossomorpha</taxon>
        <taxon>Osteoglossiformes</taxon>
        <taxon>Mormyridae</taxon>
        <taxon>Paramormyrops</taxon>
    </lineage>
</organism>
<accession>A0A3B3RHX5</accession>
<evidence type="ECO:0000313" key="6">
    <source>
        <dbReference type="Proteomes" id="UP000261540"/>
    </source>
</evidence>
<dbReference type="AlphaFoldDB" id="A0A3B3RHX5"/>
<dbReference type="Ensembl" id="ENSPKIT00000042551.1">
    <property type="protein sequence ID" value="ENSPKIP00000018024.1"/>
    <property type="gene ID" value="ENSPKIG00000003739.1"/>
</dbReference>
<reference evidence="5" key="2">
    <citation type="submission" date="2025-09" db="UniProtKB">
        <authorList>
            <consortium name="Ensembl"/>
        </authorList>
    </citation>
    <scope>IDENTIFICATION</scope>
</reference>
<dbReference type="InterPro" id="IPR013783">
    <property type="entry name" value="Ig-like_fold"/>
</dbReference>
<evidence type="ECO:0000256" key="2">
    <source>
        <dbReference type="ARBA" id="ARBA00022692"/>
    </source>
</evidence>
<dbReference type="InterPro" id="IPR013106">
    <property type="entry name" value="Ig_V-set"/>
</dbReference>
<dbReference type="GO" id="GO:0004888">
    <property type="term" value="F:transmembrane signaling receptor activity"/>
    <property type="evidence" value="ECO:0007669"/>
    <property type="project" value="TreeGrafter"/>
</dbReference>
<dbReference type="PROSITE" id="PS50835">
    <property type="entry name" value="IG_LIKE"/>
    <property type="match status" value="1"/>
</dbReference>
<comment type="subcellular location">
    <subcellularLocation>
        <location evidence="1">Membrane</location>
    </subcellularLocation>
</comment>
<sequence length="201" mass="22258">MAKEGVGVNQLGNFHTVPAGVSTVSWATVLSGGSVTIPCSYDNMYQHQEKYWCKGWDWSSCSPKVRTNSPKISDEMLISDDPTKPVFTVTINNLRREDSGSYWCGVEISRGSAVGTRVYLSVTQGKMSVLQIVANEMHIFHASQVLVCSTATWAAVWLNGLNVWQKTKHFPYHGFEALQRPASTLLDKVPPEQGKLQLPLL</sequence>
<protein>
    <recommendedName>
        <fullName evidence="4">Ig-like domain-containing protein</fullName>
    </recommendedName>
</protein>
<dbReference type="Proteomes" id="UP000261540">
    <property type="component" value="Unplaced"/>
</dbReference>
<keyword evidence="2" id="KW-0812">Transmembrane</keyword>
<feature type="domain" description="Ig-like" evidence="4">
    <location>
        <begin position="18"/>
        <end position="123"/>
    </location>
</feature>
<evidence type="ECO:0000313" key="5">
    <source>
        <dbReference type="Ensembl" id="ENSPKIP00000018024.1"/>
    </source>
</evidence>
<dbReference type="Pfam" id="PF07686">
    <property type="entry name" value="V-set"/>
    <property type="match status" value="1"/>
</dbReference>
<name>A0A3B3RHX5_9TELE</name>
<dbReference type="InterPro" id="IPR050671">
    <property type="entry name" value="CD300_family_receptors"/>
</dbReference>
<evidence type="ECO:0000259" key="4">
    <source>
        <dbReference type="PROSITE" id="PS50835"/>
    </source>
</evidence>
<keyword evidence="3" id="KW-0472">Membrane</keyword>
<proteinExistence type="predicted"/>
<reference evidence="5" key="1">
    <citation type="submission" date="2025-08" db="UniProtKB">
        <authorList>
            <consortium name="Ensembl"/>
        </authorList>
    </citation>
    <scope>IDENTIFICATION</scope>
</reference>
<dbReference type="CDD" id="cd05716">
    <property type="entry name" value="IgV_pIgR_like"/>
    <property type="match status" value="1"/>
</dbReference>
<dbReference type="SMART" id="SM00409">
    <property type="entry name" value="IG"/>
    <property type="match status" value="1"/>
</dbReference>
<dbReference type="InterPro" id="IPR007110">
    <property type="entry name" value="Ig-like_dom"/>
</dbReference>
<dbReference type="InterPro" id="IPR036179">
    <property type="entry name" value="Ig-like_dom_sf"/>
</dbReference>
<dbReference type="SUPFAM" id="SSF48726">
    <property type="entry name" value="Immunoglobulin"/>
    <property type="match status" value="1"/>
</dbReference>